<comment type="caution">
    <text evidence="1">The sequence shown here is derived from an EMBL/GenBank/DDBJ whole genome shotgun (WGS) entry which is preliminary data.</text>
</comment>
<organism evidence="1 2">
    <name type="scientific">Halocaridina rubra</name>
    <name type="common">Hawaiian red shrimp</name>
    <dbReference type="NCBI Taxonomy" id="373956"/>
    <lineage>
        <taxon>Eukaryota</taxon>
        <taxon>Metazoa</taxon>
        <taxon>Ecdysozoa</taxon>
        <taxon>Arthropoda</taxon>
        <taxon>Crustacea</taxon>
        <taxon>Multicrustacea</taxon>
        <taxon>Malacostraca</taxon>
        <taxon>Eumalacostraca</taxon>
        <taxon>Eucarida</taxon>
        <taxon>Decapoda</taxon>
        <taxon>Pleocyemata</taxon>
        <taxon>Caridea</taxon>
        <taxon>Atyoidea</taxon>
        <taxon>Atyidae</taxon>
        <taxon>Halocaridina</taxon>
    </lineage>
</organism>
<dbReference type="EMBL" id="JAXCGZ010005733">
    <property type="protein sequence ID" value="KAK7080977.1"/>
    <property type="molecule type" value="Genomic_DNA"/>
</dbReference>
<evidence type="ECO:0000313" key="2">
    <source>
        <dbReference type="Proteomes" id="UP001381693"/>
    </source>
</evidence>
<keyword evidence="2" id="KW-1185">Reference proteome</keyword>
<reference evidence="1 2" key="1">
    <citation type="submission" date="2023-11" db="EMBL/GenBank/DDBJ databases">
        <title>Halocaridina rubra genome assembly.</title>
        <authorList>
            <person name="Smith C."/>
        </authorList>
    </citation>
    <scope>NUCLEOTIDE SEQUENCE [LARGE SCALE GENOMIC DNA]</scope>
    <source>
        <strain evidence="1">EP-1</strain>
        <tissue evidence="1">Whole</tissue>
    </source>
</reference>
<sequence length="143" mass="15412">MEDPMISTSSFHVDTVGSKPSQVTVPEITLSDAKGSKKASKRLLGGLSSDKHFLESLVNRKSLARELESTDNGIGKSGTKIAAVAKEALASLQDLDTFKCQHGPGGTKLFCLIFQALEAFMWKRDPGGTKRFCLISQLLAPIM</sequence>
<gene>
    <name evidence="1" type="ORF">SK128_023113</name>
</gene>
<protein>
    <submittedName>
        <fullName evidence="1">Uncharacterized protein</fullName>
    </submittedName>
</protein>
<dbReference type="Proteomes" id="UP001381693">
    <property type="component" value="Unassembled WGS sequence"/>
</dbReference>
<accession>A0AAN9AE21</accession>
<evidence type="ECO:0000313" key="1">
    <source>
        <dbReference type="EMBL" id="KAK7080977.1"/>
    </source>
</evidence>
<dbReference type="AlphaFoldDB" id="A0AAN9AE21"/>
<name>A0AAN9AE21_HALRR</name>
<proteinExistence type="predicted"/>